<dbReference type="Pfam" id="PF05958">
    <property type="entry name" value="tRNA_U5-meth_tr"/>
    <property type="match status" value="1"/>
</dbReference>
<dbReference type="Gene3D" id="3.40.50.150">
    <property type="entry name" value="Vaccinia Virus protein VP39"/>
    <property type="match status" value="1"/>
</dbReference>
<organism evidence="8 9">
    <name type="scientific">Coccomyxa viridis</name>
    <dbReference type="NCBI Taxonomy" id="1274662"/>
    <lineage>
        <taxon>Eukaryota</taxon>
        <taxon>Viridiplantae</taxon>
        <taxon>Chlorophyta</taxon>
        <taxon>core chlorophytes</taxon>
        <taxon>Trebouxiophyceae</taxon>
        <taxon>Trebouxiophyceae incertae sedis</taxon>
        <taxon>Coccomyxaceae</taxon>
        <taxon>Coccomyxa</taxon>
    </lineage>
</organism>
<dbReference type="PROSITE" id="PS51687">
    <property type="entry name" value="SAM_MT_RNA_M5U"/>
    <property type="match status" value="1"/>
</dbReference>
<sequence length="794" mass="85738">MESLVAARSPQQLINLRGFFRPVRQLQTPKQSREELFVPRSTLKHRRDLSTAAAYQPFPAGSTQAEQKRTMTTSPGVQQQMMYGSGNVDCTKSRIALRRALEVQDHLQHLAEQRAQQELLYALELRQQQIRQSMIPDVAGILPNAQPRTFTRETEVMPGQPSLQQPVTPEPRMHVGHVASLPQQALDAGVVLETTEEARRQSLLELACADLAPLSSSRDEESRAGSGAMAKLTSISTSPAHSTSALAGAQSRSAFSSAAAPLSNLQRTDLSSSSSSISTQQRRGPGKCAASAQQVPAVGDELVLECSSIAYGGQGVCKLPGGFTVFCERALPGERLRARVTAAKKGFAVARKLEALRQHSHAVEAPCQHFAEGCGGCSLQSLAYAAQLTAKRQQVVDALGRIGKAENPQDLVRPAIPCKQPFHYRNKMSFSLSAEQSCGGLSTGFGFKRIGDASSCLPVSSCHLQDETANQILQCLTAAAQNRSPTDDMPSLSLRGKDGMMGKPLVRRLTVRSGVHPDSGAPAHQAILHVSPDVAPPGKTDRAKQSKQGFDSMAKQDTLQRVAEMLMREVPGLAGVIQHREYNNARKRVDQLYTLAGSSVLQQRLCGLSFRMSPLAFFQTNSQQTEVLYRAVADAAGLSSKREQHLLDLYTGTGTIALSLAPQCKAVTGVESVRSAVADARANGKQNAIHHAHFVQADLSSADELQRIASVNPDVVVADPPRAGLGSSVIDYLRACSAHTFVYVSCDPATQARDVQKLCDAQQKGAFQLQFVQPVDMFPQTHHIETVALLQRSM</sequence>
<dbReference type="SUPFAM" id="SSF53335">
    <property type="entry name" value="S-adenosyl-L-methionine-dependent methyltransferases"/>
    <property type="match status" value="1"/>
</dbReference>
<dbReference type="GO" id="GO:0008757">
    <property type="term" value="F:S-adenosylmethionine-dependent methyltransferase activity"/>
    <property type="evidence" value="ECO:0007669"/>
    <property type="project" value="UniProtKB-ARBA"/>
</dbReference>
<dbReference type="CDD" id="cd02440">
    <property type="entry name" value="AdoMet_MTases"/>
    <property type="match status" value="1"/>
</dbReference>
<dbReference type="Gene3D" id="2.40.50.1070">
    <property type="match status" value="1"/>
</dbReference>
<dbReference type="AlphaFoldDB" id="A0AAV1I4Z4"/>
<dbReference type="GO" id="GO:0032259">
    <property type="term" value="P:methylation"/>
    <property type="evidence" value="ECO:0007669"/>
    <property type="project" value="UniProtKB-KW"/>
</dbReference>
<evidence type="ECO:0000256" key="4">
    <source>
        <dbReference type="PROSITE-ProRule" id="PRU01024"/>
    </source>
</evidence>
<evidence type="ECO:0000256" key="3">
    <source>
        <dbReference type="ARBA" id="ARBA00022691"/>
    </source>
</evidence>
<dbReference type="PROSITE" id="PS01231">
    <property type="entry name" value="TRMA_2"/>
    <property type="match status" value="1"/>
</dbReference>
<keyword evidence="2 4" id="KW-0808">Transferase</keyword>
<dbReference type="PROSITE" id="PS50926">
    <property type="entry name" value="TRAM"/>
    <property type="match status" value="1"/>
</dbReference>
<evidence type="ECO:0000256" key="5">
    <source>
        <dbReference type="PROSITE-ProRule" id="PRU10015"/>
    </source>
</evidence>
<proteinExistence type="inferred from homology"/>
<feature type="region of interest" description="Disordered" evidence="6">
    <location>
        <begin position="266"/>
        <end position="285"/>
    </location>
</feature>
<keyword evidence="3 4" id="KW-0949">S-adenosyl-L-methionine</keyword>
<feature type="active site" evidence="5">
    <location>
        <position position="746"/>
    </location>
</feature>
<dbReference type="GO" id="GO:0006396">
    <property type="term" value="P:RNA processing"/>
    <property type="evidence" value="ECO:0007669"/>
    <property type="project" value="InterPro"/>
</dbReference>
<dbReference type="SUPFAM" id="SSF50249">
    <property type="entry name" value="Nucleic acid-binding proteins"/>
    <property type="match status" value="1"/>
</dbReference>
<dbReference type="InterPro" id="IPR030390">
    <property type="entry name" value="MeTrfase_TrmA_AS"/>
</dbReference>
<dbReference type="InterPro" id="IPR029063">
    <property type="entry name" value="SAM-dependent_MTases_sf"/>
</dbReference>
<feature type="binding site" evidence="4">
    <location>
        <position position="719"/>
    </location>
    <ligand>
        <name>S-adenosyl-L-methionine</name>
        <dbReference type="ChEBI" id="CHEBI:59789"/>
    </ligand>
</feature>
<comment type="caution">
    <text evidence="8">The sequence shown here is derived from an EMBL/GenBank/DDBJ whole genome shotgun (WGS) entry which is preliminary data.</text>
</comment>
<evidence type="ECO:0000313" key="8">
    <source>
        <dbReference type="EMBL" id="CAK0780251.1"/>
    </source>
</evidence>
<feature type="binding site" evidence="4">
    <location>
        <position position="671"/>
    </location>
    <ligand>
        <name>S-adenosyl-L-methionine</name>
        <dbReference type="ChEBI" id="CHEBI:59789"/>
    </ligand>
</feature>
<evidence type="ECO:0000256" key="2">
    <source>
        <dbReference type="ARBA" id="ARBA00022679"/>
    </source>
</evidence>
<name>A0AAV1I4Z4_9CHLO</name>
<feature type="binding site" evidence="4">
    <location>
        <position position="619"/>
    </location>
    <ligand>
        <name>S-adenosyl-L-methionine</name>
        <dbReference type="ChEBI" id="CHEBI:59789"/>
    </ligand>
</feature>
<evidence type="ECO:0000313" key="9">
    <source>
        <dbReference type="Proteomes" id="UP001314263"/>
    </source>
</evidence>
<comment type="similarity">
    <text evidence="4">Belongs to the class I-like SAM-binding methyltransferase superfamily. RNA M5U methyltransferase family.</text>
</comment>
<feature type="region of interest" description="Disordered" evidence="6">
    <location>
        <begin position="532"/>
        <end position="551"/>
    </location>
</feature>
<evidence type="ECO:0000256" key="6">
    <source>
        <dbReference type="SAM" id="MobiDB-lite"/>
    </source>
</evidence>
<dbReference type="GO" id="GO:0009451">
    <property type="term" value="P:RNA modification"/>
    <property type="evidence" value="ECO:0007669"/>
    <property type="project" value="UniProtKB-ARBA"/>
</dbReference>
<dbReference type="EMBL" id="CAUYUE010000006">
    <property type="protein sequence ID" value="CAK0780251.1"/>
    <property type="molecule type" value="Genomic_DNA"/>
</dbReference>
<dbReference type="Proteomes" id="UP001314263">
    <property type="component" value="Unassembled WGS sequence"/>
</dbReference>
<feature type="binding site" evidence="4">
    <location>
        <position position="650"/>
    </location>
    <ligand>
        <name>S-adenosyl-L-methionine</name>
        <dbReference type="ChEBI" id="CHEBI:59789"/>
    </ligand>
</feature>
<evidence type="ECO:0000256" key="1">
    <source>
        <dbReference type="ARBA" id="ARBA00022603"/>
    </source>
</evidence>
<feature type="active site" description="Nucleophile" evidence="4">
    <location>
        <position position="746"/>
    </location>
</feature>
<accession>A0AAV1I4Z4</accession>
<keyword evidence="9" id="KW-1185">Reference proteome</keyword>
<dbReference type="InterPro" id="IPR002792">
    <property type="entry name" value="TRAM_dom"/>
</dbReference>
<dbReference type="Gene3D" id="2.40.50.140">
    <property type="entry name" value="Nucleic acid-binding proteins"/>
    <property type="match status" value="1"/>
</dbReference>
<gene>
    <name evidence="8" type="ORF">CVIRNUC_004985</name>
</gene>
<dbReference type="PANTHER" id="PTHR11061">
    <property type="entry name" value="RNA M5U METHYLTRANSFERASE"/>
    <property type="match status" value="1"/>
</dbReference>
<feature type="domain" description="TRAM" evidence="7">
    <location>
        <begin position="295"/>
        <end position="354"/>
    </location>
</feature>
<reference evidence="8 9" key="1">
    <citation type="submission" date="2023-10" db="EMBL/GenBank/DDBJ databases">
        <authorList>
            <person name="Maclean D."/>
            <person name="Macfadyen A."/>
        </authorList>
    </citation>
    <scope>NUCLEOTIDE SEQUENCE [LARGE SCALE GENOMIC DNA]</scope>
</reference>
<dbReference type="GO" id="GO:0008173">
    <property type="term" value="F:RNA methyltransferase activity"/>
    <property type="evidence" value="ECO:0007669"/>
    <property type="project" value="InterPro"/>
</dbReference>
<dbReference type="InterPro" id="IPR010280">
    <property type="entry name" value="U5_MeTrfase_fam"/>
</dbReference>
<dbReference type="PROSITE" id="PS01230">
    <property type="entry name" value="TRMA_1"/>
    <property type="match status" value="1"/>
</dbReference>
<dbReference type="PANTHER" id="PTHR11061:SF30">
    <property type="entry name" value="TRNA (URACIL(54)-C(5))-METHYLTRANSFERASE"/>
    <property type="match status" value="1"/>
</dbReference>
<evidence type="ECO:0000259" key="7">
    <source>
        <dbReference type="PROSITE" id="PS50926"/>
    </source>
</evidence>
<dbReference type="InterPro" id="IPR012340">
    <property type="entry name" value="NA-bd_OB-fold"/>
</dbReference>
<keyword evidence="1 4" id="KW-0489">Methyltransferase</keyword>
<dbReference type="InterPro" id="IPR030391">
    <property type="entry name" value="MeTrfase_TrmA_CS"/>
</dbReference>
<protein>
    <recommendedName>
        <fullName evidence="7">TRAM domain-containing protein</fullName>
    </recommendedName>
</protein>